<protein>
    <submittedName>
        <fullName evidence="2">Aspartyl/asparaginyl beta-hydroxylase domain-containing protein</fullName>
    </submittedName>
</protein>
<feature type="domain" description="Aspartyl/asparaginy/proline hydroxylase" evidence="1">
    <location>
        <begin position="42"/>
        <end position="122"/>
    </location>
</feature>
<dbReference type="AlphaFoldDB" id="A0A1D9FVK8"/>
<gene>
    <name evidence="2" type="ORF">BJP36_05000</name>
</gene>
<dbReference type="InterPro" id="IPR007803">
    <property type="entry name" value="Asp/Arg/Pro-Hydrxlase"/>
</dbReference>
<evidence type="ECO:0000313" key="2">
    <source>
        <dbReference type="EMBL" id="AOY79371.1"/>
    </source>
</evidence>
<dbReference type="InterPro" id="IPR027443">
    <property type="entry name" value="IPNS-like_sf"/>
</dbReference>
<organism evidence="2 3">
    <name type="scientific">Moorena producens (strain JHB)</name>
    <dbReference type="NCBI Taxonomy" id="1454205"/>
    <lineage>
        <taxon>Bacteria</taxon>
        <taxon>Bacillati</taxon>
        <taxon>Cyanobacteriota</taxon>
        <taxon>Cyanophyceae</taxon>
        <taxon>Coleofasciculales</taxon>
        <taxon>Coleofasciculaceae</taxon>
        <taxon>Moorena</taxon>
    </lineage>
</organism>
<sequence>MQIFEILTALSHLSLQCELPLHFSQSRLLTDYYNLIKEFGGEQHSRHDHHDGGWKAIGLITSGGDVYTDKLIPGKPFLETPAMGMCPYIKEILTKLPGSKRRVRLMFLEPGSVIKWHRDKTDTLDGAISSRFYITIITKFKIVFIILKNILLMQIYEF</sequence>
<evidence type="ECO:0000313" key="3">
    <source>
        <dbReference type="Proteomes" id="UP000176944"/>
    </source>
</evidence>
<dbReference type="SUPFAM" id="SSF51197">
    <property type="entry name" value="Clavaminate synthase-like"/>
    <property type="match status" value="1"/>
</dbReference>
<reference evidence="3" key="1">
    <citation type="submission" date="2016-10" db="EMBL/GenBank/DDBJ databases">
        <title>Comparative genomics uncovers the prolific and rare metabolic potential of the cyanobacterial genus Moorea.</title>
        <authorList>
            <person name="Leao T."/>
            <person name="Castelao G."/>
            <person name="Korobeynikov A."/>
            <person name="Monroe E.A."/>
            <person name="Podell S."/>
            <person name="Glukhov E."/>
            <person name="Allen E."/>
            <person name="Gerwick W.H."/>
            <person name="Gerwick L."/>
        </authorList>
    </citation>
    <scope>NUCLEOTIDE SEQUENCE [LARGE SCALE GENOMIC DNA]</scope>
    <source>
        <strain evidence="3">JHB</strain>
    </source>
</reference>
<dbReference type="EMBL" id="CP017708">
    <property type="protein sequence ID" value="AOY79371.1"/>
    <property type="molecule type" value="Genomic_DNA"/>
</dbReference>
<name>A0A1D9FVK8_MOOP1</name>
<dbReference type="Proteomes" id="UP000176944">
    <property type="component" value="Chromosome"/>
</dbReference>
<dbReference type="Gene3D" id="2.60.120.330">
    <property type="entry name" value="B-lactam Antibiotic, Isopenicillin N Synthase, Chain"/>
    <property type="match status" value="1"/>
</dbReference>
<dbReference type="Pfam" id="PF05118">
    <property type="entry name" value="Asp_Arg_Hydrox"/>
    <property type="match status" value="1"/>
</dbReference>
<accession>A0A1D9FVK8</accession>
<evidence type="ECO:0000259" key="1">
    <source>
        <dbReference type="Pfam" id="PF05118"/>
    </source>
</evidence>
<proteinExistence type="predicted"/>